<feature type="region of interest" description="Disordered" evidence="1">
    <location>
        <begin position="1"/>
        <end position="21"/>
    </location>
</feature>
<name>A0AAP0GED8_9ASPA</name>
<sequence length="99" mass="10047">MPTRSPCRPPPLSSGMDGPSPLLRHEWQRDVLMCSPPPSNPNAPVEVAAPSPYPTAGIAPTPPSPPPLPVQPSAASAASSAFSASCSAASASSARFNFL</sequence>
<organism evidence="2 3">
    <name type="scientific">Platanthera zijinensis</name>
    <dbReference type="NCBI Taxonomy" id="2320716"/>
    <lineage>
        <taxon>Eukaryota</taxon>
        <taxon>Viridiplantae</taxon>
        <taxon>Streptophyta</taxon>
        <taxon>Embryophyta</taxon>
        <taxon>Tracheophyta</taxon>
        <taxon>Spermatophyta</taxon>
        <taxon>Magnoliopsida</taxon>
        <taxon>Liliopsida</taxon>
        <taxon>Asparagales</taxon>
        <taxon>Orchidaceae</taxon>
        <taxon>Orchidoideae</taxon>
        <taxon>Orchideae</taxon>
        <taxon>Orchidinae</taxon>
        <taxon>Platanthera</taxon>
    </lineage>
</organism>
<feature type="region of interest" description="Disordered" evidence="1">
    <location>
        <begin position="35"/>
        <end position="76"/>
    </location>
</feature>
<evidence type="ECO:0000313" key="2">
    <source>
        <dbReference type="EMBL" id="KAK8954399.1"/>
    </source>
</evidence>
<dbReference type="EMBL" id="JBBWWQ010000002">
    <property type="protein sequence ID" value="KAK8954399.1"/>
    <property type="molecule type" value="Genomic_DNA"/>
</dbReference>
<comment type="caution">
    <text evidence="2">The sequence shown here is derived from an EMBL/GenBank/DDBJ whole genome shotgun (WGS) entry which is preliminary data.</text>
</comment>
<dbReference type="Proteomes" id="UP001418222">
    <property type="component" value="Unassembled WGS sequence"/>
</dbReference>
<proteinExistence type="predicted"/>
<dbReference type="AlphaFoldDB" id="A0AAP0GED8"/>
<accession>A0AAP0GED8</accession>
<gene>
    <name evidence="2" type="ORF">KSP39_PZI001685</name>
</gene>
<evidence type="ECO:0000256" key="1">
    <source>
        <dbReference type="SAM" id="MobiDB-lite"/>
    </source>
</evidence>
<protein>
    <submittedName>
        <fullName evidence="2">Uncharacterized protein</fullName>
    </submittedName>
</protein>
<keyword evidence="3" id="KW-1185">Reference proteome</keyword>
<reference evidence="2 3" key="1">
    <citation type="journal article" date="2022" name="Nat. Plants">
        <title>Genomes of leafy and leafless Platanthera orchids illuminate the evolution of mycoheterotrophy.</title>
        <authorList>
            <person name="Li M.H."/>
            <person name="Liu K.W."/>
            <person name="Li Z."/>
            <person name="Lu H.C."/>
            <person name="Ye Q.L."/>
            <person name="Zhang D."/>
            <person name="Wang J.Y."/>
            <person name="Li Y.F."/>
            <person name="Zhong Z.M."/>
            <person name="Liu X."/>
            <person name="Yu X."/>
            <person name="Liu D.K."/>
            <person name="Tu X.D."/>
            <person name="Liu B."/>
            <person name="Hao Y."/>
            <person name="Liao X.Y."/>
            <person name="Jiang Y.T."/>
            <person name="Sun W.H."/>
            <person name="Chen J."/>
            <person name="Chen Y.Q."/>
            <person name="Ai Y."/>
            <person name="Zhai J.W."/>
            <person name="Wu S.S."/>
            <person name="Zhou Z."/>
            <person name="Hsiao Y.Y."/>
            <person name="Wu W.L."/>
            <person name="Chen Y.Y."/>
            <person name="Lin Y.F."/>
            <person name="Hsu J.L."/>
            <person name="Li C.Y."/>
            <person name="Wang Z.W."/>
            <person name="Zhao X."/>
            <person name="Zhong W.Y."/>
            <person name="Ma X.K."/>
            <person name="Ma L."/>
            <person name="Huang J."/>
            <person name="Chen G.Z."/>
            <person name="Huang M.Z."/>
            <person name="Huang L."/>
            <person name="Peng D.H."/>
            <person name="Luo Y.B."/>
            <person name="Zou S.Q."/>
            <person name="Chen S.P."/>
            <person name="Lan S."/>
            <person name="Tsai W.C."/>
            <person name="Van de Peer Y."/>
            <person name="Liu Z.J."/>
        </authorList>
    </citation>
    <scope>NUCLEOTIDE SEQUENCE [LARGE SCALE GENOMIC DNA]</scope>
    <source>
        <strain evidence="2">Lor287</strain>
    </source>
</reference>
<feature type="compositionally biased region" description="Pro residues" evidence="1">
    <location>
        <begin position="60"/>
        <end position="70"/>
    </location>
</feature>
<evidence type="ECO:0000313" key="3">
    <source>
        <dbReference type="Proteomes" id="UP001418222"/>
    </source>
</evidence>